<organism evidence="2 3">
    <name type="scientific">Araneus ventricosus</name>
    <name type="common">Orbweaver spider</name>
    <name type="synonym">Epeira ventricosa</name>
    <dbReference type="NCBI Taxonomy" id="182803"/>
    <lineage>
        <taxon>Eukaryota</taxon>
        <taxon>Metazoa</taxon>
        <taxon>Ecdysozoa</taxon>
        <taxon>Arthropoda</taxon>
        <taxon>Chelicerata</taxon>
        <taxon>Arachnida</taxon>
        <taxon>Araneae</taxon>
        <taxon>Araneomorphae</taxon>
        <taxon>Entelegynae</taxon>
        <taxon>Araneoidea</taxon>
        <taxon>Araneidae</taxon>
        <taxon>Araneus</taxon>
    </lineage>
</organism>
<protein>
    <recommendedName>
        <fullName evidence="1">Helitron helicase-like domain-containing protein</fullName>
    </recommendedName>
</protein>
<feature type="domain" description="Helitron helicase-like" evidence="1">
    <location>
        <begin position="1"/>
        <end position="103"/>
    </location>
</feature>
<gene>
    <name evidence="2" type="ORF">AVEN_82343_1</name>
</gene>
<evidence type="ECO:0000259" key="1">
    <source>
        <dbReference type="Pfam" id="PF14214"/>
    </source>
</evidence>
<evidence type="ECO:0000313" key="2">
    <source>
        <dbReference type="EMBL" id="GBM81613.1"/>
    </source>
</evidence>
<dbReference type="InterPro" id="IPR025476">
    <property type="entry name" value="Helitron_helicase-like"/>
</dbReference>
<reference evidence="2 3" key="1">
    <citation type="journal article" date="2019" name="Sci. Rep.">
        <title>Orb-weaving spider Araneus ventricosus genome elucidates the spidroin gene catalogue.</title>
        <authorList>
            <person name="Kono N."/>
            <person name="Nakamura H."/>
            <person name="Ohtoshi R."/>
            <person name="Moran D.A.P."/>
            <person name="Shinohara A."/>
            <person name="Yoshida Y."/>
            <person name="Fujiwara M."/>
            <person name="Mori M."/>
            <person name="Tomita M."/>
            <person name="Arakawa K."/>
        </authorList>
    </citation>
    <scope>NUCLEOTIDE SEQUENCE [LARGE SCALE GENOMIC DNA]</scope>
</reference>
<comment type="caution">
    <text evidence="2">The sequence shown here is derived from an EMBL/GenBank/DDBJ whole genome shotgun (WGS) entry which is preliminary data.</text>
</comment>
<proteinExistence type="predicted"/>
<dbReference type="Pfam" id="PF14214">
    <property type="entry name" value="Helitron_like_N"/>
    <property type="match status" value="1"/>
</dbReference>
<name>A0A4Y2IUV5_ARAVE</name>
<keyword evidence="3" id="KW-1185">Reference proteome</keyword>
<dbReference type="AlphaFoldDB" id="A0A4Y2IUV5"/>
<dbReference type="EMBL" id="BGPR01002956">
    <property type="protein sequence ID" value="GBM81613.1"/>
    <property type="molecule type" value="Genomic_DNA"/>
</dbReference>
<dbReference type="Proteomes" id="UP000499080">
    <property type="component" value="Unassembled WGS sequence"/>
</dbReference>
<accession>A0A4Y2IUV5</accession>
<dbReference type="PANTHER" id="PTHR45786:SF74">
    <property type="entry name" value="ATP-DEPENDENT DNA HELICASE"/>
    <property type="match status" value="1"/>
</dbReference>
<sequence length="109" mass="12625">MQQYVVDSYVKVEGNRLNFIRHIQRKRRVESHLRLADHINALVAEVGIRPGVTLILLSSFTGSPREMQQNFQDAMSIFRDIGKPDLCLSFTCFSKWNEIKDNLSWTKVA</sequence>
<dbReference type="PANTHER" id="PTHR45786">
    <property type="entry name" value="DNA BINDING PROTEIN-LIKE"/>
    <property type="match status" value="1"/>
</dbReference>
<evidence type="ECO:0000313" key="3">
    <source>
        <dbReference type="Proteomes" id="UP000499080"/>
    </source>
</evidence>